<dbReference type="SUPFAM" id="SSF111384">
    <property type="entry name" value="OmpH-like"/>
    <property type="match status" value="1"/>
</dbReference>
<name>A0A3S0PCA6_9BACT</name>
<evidence type="ECO:0000256" key="1">
    <source>
        <dbReference type="ARBA" id="ARBA00009091"/>
    </source>
</evidence>
<sequence length="170" mass="19643">MKKISTIFTVICLLILLPSTANAQNRVAYFSYDEAMHAMPEYVTAQKNIASLRGKYTAEMKRAEDEFNNKYEEFLDGQRDFAPLILQKRQAELQELMQKNIAFKAEAERLLTQAEKNMMIPVHKKMKEVLRKIGMERHYAFILNTDNNACPYIDTTIADDITTIVKDALQ</sequence>
<evidence type="ECO:0000256" key="4">
    <source>
        <dbReference type="SAM" id="SignalP"/>
    </source>
</evidence>
<proteinExistence type="inferred from homology"/>
<dbReference type="Gene3D" id="3.30.910.20">
    <property type="entry name" value="Skp domain"/>
    <property type="match status" value="1"/>
</dbReference>
<dbReference type="PANTHER" id="PTHR35089">
    <property type="entry name" value="CHAPERONE PROTEIN SKP"/>
    <property type="match status" value="1"/>
</dbReference>
<keyword evidence="3" id="KW-0175">Coiled coil</keyword>
<feature type="coiled-coil region" evidence="3">
    <location>
        <begin position="53"/>
        <end position="113"/>
    </location>
</feature>
<keyword evidence="2 4" id="KW-0732">Signal</keyword>
<protein>
    <submittedName>
        <fullName evidence="5">OmpH family outer membrane protein</fullName>
    </submittedName>
</protein>
<comment type="caution">
    <text evidence="5">The sequence shown here is derived from an EMBL/GenBank/DDBJ whole genome shotgun (WGS) entry which is preliminary data.</text>
</comment>
<dbReference type="InterPro" id="IPR005632">
    <property type="entry name" value="Chaperone_Skp"/>
</dbReference>
<evidence type="ECO:0000256" key="2">
    <source>
        <dbReference type="ARBA" id="ARBA00022729"/>
    </source>
</evidence>
<organism evidence="5 6">
    <name type="scientific">Prevotella koreensis</name>
    <dbReference type="NCBI Taxonomy" id="2490854"/>
    <lineage>
        <taxon>Bacteria</taxon>
        <taxon>Pseudomonadati</taxon>
        <taxon>Bacteroidota</taxon>
        <taxon>Bacteroidia</taxon>
        <taxon>Bacteroidales</taxon>
        <taxon>Prevotellaceae</taxon>
        <taxon>Prevotella</taxon>
    </lineage>
</organism>
<dbReference type="InterPro" id="IPR024930">
    <property type="entry name" value="Skp_dom_sf"/>
</dbReference>
<dbReference type="RefSeq" id="WP_126678493.1">
    <property type="nucleotide sequence ID" value="NZ_RYYU01000001.1"/>
</dbReference>
<gene>
    <name evidence="5" type="ORF">EHV08_05880</name>
</gene>
<dbReference type="GO" id="GO:0050821">
    <property type="term" value="P:protein stabilization"/>
    <property type="evidence" value="ECO:0007669"/>
    <property type="project" value="TreeGrafter"/>
</dbReference>
<evidence type="ECO:0000313" key="6">
    <source>
        <dbReference type="Proteomes" id="UP000278983"/>
    </source>
</evidence>
<dbReference type="SMART" id="SM00935">
    <property type="entry name" value="OmpH"/>
    <property type="match status" value="1"/>
</dbReference>
<dbReference type="AlphaFoldDB" id="A0A3S0PCA6"/>
<comment type="similarity">
    <text evidence="1">Belongs to the Skp family.</text>
</comment>
<dbReference type="Pfam" id="PF03938">
    <property type="entry name" value="OmpH"/>
    <property type="match status" value="1"/>
</dbReference>
<dbReference type="GO" id="GO:0051082">
    <property type="term" value="F:unfolded protein binding"/>
    <property type="evidence" value="ECO:0007669"/>
    <property type="project" value="InterPro"/>
</dbReference>
<dbReference type="OrthoDB" id="1081275at2"/>
<evidence type="ECO:0000256" key="3">
    <source>
        <dbReference type="SAM" id="Coils"/>
    </source>
</evidence>
<dbReference type="Proteomes" id="UP000278983">
    <property type="component" value="Unassembled WGS sequence"/>
</dbReference>
<dbReference type="GO" id="GO:0005829">
    <property type="term" value="C:cytosol"/>
    <property type="evidence" value="ECO:0007669"/>
    <property type="project" value="TreeGrafter"/>
</dbReference>
<keyword evidence="6" id="KW-1185">Reference proteome</keyword>
<reference evidence="5 6" key="1">
    <citation type="submission" date="2018-12" db="EMBL/GenBank/DDBJ databases">
        <title>Genome sequencing of Prevotella sp. KCOM 3155 (= JS262).</title>
        <authorList>
            <person name="Kook J.-K."/>
            <person name="Park S.-N."/>
            <person name="Lim Y.K."/>
        </authorList>
    </citation>
    <scope>NUCLEOTIDE SEQUENCE [LARGE SCALE GENOMIC DNA]</scope>
    <source>
        <strain evidence="5 6">KCOM 3155</strain>
    </source>
</reference>
<dbReference type="PANTHER" id="PTHR35089:SF1">
    <property type="entry name" value="CHAPERONE PROTEIN SKP"/>
    <property type="match status" value="1"/>
</dbReference>
<evidence type="ECO:0000313" key="5">
    <source>
        <dbReference type="EMBL" id="RUL59334.1"/>
    </source>
</evidence>
<feature type="signal peptide" evidence="4">
    <location>
        <begin position="1"/>
        <end position="23"/>
    </location>
</feature>
<accession>A0A3S0PCA6</accession>
<dbReference type="EMBL" id="RYYU01000001">
    <property type="protein sequence ID" value="RUL59334.1"/>
    <property type="molecule type" value="Genomic_DNA"/>
</dbReference>
<feature type="chain" id="PRO_5018611746" evidence="4">
    <location>
        <begin position="24"/>
        <end position="170"/>
    </location>
</feature>